<dbReference type="AlphaFoldDB" id="A0A4Y2URQ6"/>
<organism evidence="2 3">
    <name type="scientific">Araneus ventricosus</name>
    <name type="common">Orbweaver spider</name>
    <name type="synonym">Epeira ventricosa</name>
    <dbReference type="NCBI Taxonomy" id="182803"/>
    <lineage>
        <taxon>Eukaryota</taxon>
        <taxon>Metazoa</taxon>
        <taxon>Ecdysozoa</taxon>
        <taxon>Arthropoda</taxon>
        <taxon>Chelicerata</taxon>
        <taxon>Arachnida</taxon>
        <taxon>Araneae</taxon>
        <taxon>Araneomorphae</taxon>
        <taxon>Entelegynae</taxon>
        <taxon>Araneoidea</taxon>
        <taxon>Araneidae</taxon>
        <taxon>Araneus</taxon>
    </lineage>
</organism>
<keyword evidence="1" id="KW-1133">Transmembrane helix</keyword>
<evidence type="ECO:0000313" key="3">
    <source>
        <dbReference type="Proteomes" id="UP000499080"/>
    </source>
</evidence>
<comment type="caution">
    <text evidence="2">The sequence shown here is derived from an EMBL/GenBank/DDBJ whole genome shotgun (WGS) entry which is preliminary data.</text>
</comment>
<protein>
    <submittedName>
        <fullName evidence="2">Uncharacterized protein</fullName>
    </submittedName>
</protein>
<gene>
    <name evidence="2" type="ORF">AVEN_58526_1</name>
</gene>
<evidence type="ECO:0000256" key="1">
    <source>
        <dbReference type="SAM" id="Phobius"/>
    </source>
</evidence>
<keyword evidence="1" id="KW-0812">Transmembrane</keyword>
<proteinExistence type="predicted"/>
<accession>A0A4Y2URQ6</accession>
<sequence>MFILPAFLYLKVLPLFGNACIILLYPINPVLHMLVGQLSPSTGLAPFLGRPGQCGYFGTTPAGECVSTTYDYVCTLRTTGPIHSESSGEAGFVSGTFRLRSRDLTARSPLSSRFCGRNRKALPPLFETIYHACSDRIQQKGKTLNRMIRIHKLANQGE</sequence>
<name>A0A4Y2URQ6_ARAVE</name>
<dbReference type="EMBL" id="BGPR01039595">
    <property type="protein sequence ID" value="GBO15578.1"/>
    <property type="molecule type" value="Genomic_DNA"/>
</dbReference>
<keyword evidence="3" id="KW-1185">Reference proteome</keyword>
<reference evidence="2 3" key="1">
    <citation type="journal article" date="2019" name="Sci. Rep.">
        <title>Orb-weaving spider Araneus ventricosus genome elucidates the spidroin gene catalogue.</title>
        <authorList>
            <person name="Kono N."/>
            <person name="Nakamura H."/>
            <person name="Ohtoshi R."/>
            <person name="Moran D.A.P."/>
            <person name="Shinohara A."/>
            <person name="Yoshida Y."/>
            <person name="Fujiwara M."/>
            <person name="Mori M."/>
            <person name="Tomita M."/>
            <person name="Arakawa K."/>
        </authorList>
    </citation>
    <scope>NUCLEOTIDE SEQUENCE [LARGE SCALE GENOMIC DNA]</scope>
</reference>
<keyword evidence="1" id="KW-0472">Membrane</keyword>
<dbReference type="Proteomes" id="UP000499080">
    <property type="component" value="Unassembled WGS sequence"/>
</dbReference>
<feature type="transmembrane region" description="Helical" evidence="1">
    <location>
        <begin position="6"/>
        <end position="27"/>
    </location>
</feature>
<evidence type="ECO:0000313" key="2">
    <source>
        <dbReference type="EMBL" id="GBO15578.1"/>
    </source>
</evidence>